<gene>
    <name evidence="1" type="ordered locus">CPF_2152</name>
</gene>
<dbReference type="RefSeq" id="WP_003455018.1">
    <property type="nucleotide sequence ID" value="NC_008261.1"/>
</dbReference>
<organism evidence="1 2">
    <name type="scientific">Clostridium perfringens (strain ATCC 13124 / DSM 756 / JCM 1290 / NCIMB 6125 / NCTC 8237 / Type A)</name>
    <dbReference type="NCBI Taxonomy" id="195103"/>
    <lineage>
        <taxon>Bacteria</taxon>
        <taxon>Bacillati</taxon>
        <taxon>Bacillota</taxon>
        <taxon>Clostridia</taxon>
        <taxon>Eubacteriales</taxon>
        <taxon>Clostridiaceae</taxon>
        <taxon>Clostridium</taxon>
    </lineage>
</organism>
<dbReference type="KEGG" id="cpf:CPF_2152"/>
<proteinExistence type="predicted"/>
<evidence type="ECO:0000313" key="2">
    <source>
        <dbReference type="Proteomes" id="UP000001823"/>
    </source>
</evidence>
<dbReference type="GeneID" id="93001567"/>
<dbReference type="EMBL" id="CP000246">
    <property type="protein sequence ID" value="ABG83785.1"/>
    <property type="molecule type" value="Genomic_DNA"/>
</dbReference>
<reference evidence="1 2" key="1">
    <citation type="journal article" date="2006" name="Genome Res.">
        <title>Skewed genomic variability in strains of the toxigenic bacterial pathogen, Clostridium perfringens.</title>
        <authorList>
            <person name="Myers G.S."/>
            <person name="Rasko D.A."/>
            <person name="Cheung J.K."/>
            <person name="Ravel J."/>
            <person name="Seshadri R."/>
            <person name="Deboy R.T."/>
            <person name="Ren Q."/>
            <person name="Varga J."/>
            <person name="Awad M.M."/>
            <person name="Brinkac L.M."/>
            <person name="Daugherty S.C."/>
            <person name="Haft D.H."/>
            <person name="Dodson R.J."/>
            <person name="Madupu R."/>
            <person name="Nelson W.C."/>
            <person name="Rosovitz M.J."/>
            <person name="Sullivan S.A."/>
            <person name="Khouri H."/>
            <person name="Dimitrov G.I."/>
            <person name="Watkins K.L."/>
            <person name="Mulligan S."/>
            <person name="Benton J."/>
            <person name="Radune D."/>
            <person name="Fisher D.J."/>
            <person name="Atkins H.S."/>
            <person name="Hiscox T."/>
            <person name="Jost B.H."/>
            <person name="Billington S.J."/>
            <person name="Songer J.G."/>
            <person name="McClane B.A."/>
            <person name="Titball R.W."/>
            <person name="Rood J.I."/>
            <person name="Melville S.B."/>
            <person name="Paulsen I.T."/>
        </authorList>
    </citation>
    <scope>NUCLEOTIDE SEQUENCE [LARGE SCALE GENOMIC DNA]</scope>
    <source>
        <strain evidence="2">ATCC 13124 / DSM 756 / JCM 1290 / NCIMB 6125 / NCTC 8237 / S 107 / Type A</strain>
    </source>
</reference>
<protein>
    <submittedName>
        <fullName evidence="1">Uncharacterized protein</fullName>
    </submittedName>
</protein>
<name>A0A0H2YRY1_CLOP1</name>
<dbReference type="AlphaFoldDB" id="A0A0H2YRY1"/>
<dbReference type="PaxDb" id="195103-CPF_2152"/>
<accession>A0A0H2YRY1</accession>
<dbReference type="HOGENOM" id="CLU_1988779_0_0_9"/>
<dbReference type="Proteomes" id="UP000001823">
    <property type="component" value="Chromosome"/>
</dbReference>
<sequence length="125" mass="14664">MKKVVKLQKEITNDLGDKEKLDLLIAIDNVRLIQYTCPSNEFFSVSHKDLIVYKENNTLKISEKPINKDVIAVLTWFKYKDTQIIKLFIKDSSIANEELYHITLRKVFKEIKFSNFGEKLIKSLI</sequence>
<evidence type="ECO:0000313" key="1">
    <source>
        <dbReference type="EMBL" id="ABG83785.1"/>
    </source>
</evidence>
<keyword evidence="2" id="KW-1185">Reference proteome</keyword>